<keyword evidence="2" id="KW-0067">ATP-binding</keyword>
<dbReference type="PANTHER" id="PTHR43384:SF11">
    <property type="entry name" value="SEPTUM SITE DETERMINING PROTEIN"/>
    <property type="match status" value="1"/>
</dbReference>
<dbReference type="InterPro" id="IPR059050">
    <property type="entry name" value="Rv3660c_N"/>
</dbReference>
<dbReference type="OrthoDB" id="3252838at2"/>
<proteinExistence type="predicted"/>
<dbReference type="RefSeq" id="WP_094862655.1">
    <property type="nucleotide sequence ID" value="NZ_NKYE01000005.1"/>
</dbReference>
<accession>A0A263D4L5</accession>
<dbReference type="InterPro" id="IPR022521">
    <property type="entry name" value="Rv3660c"/>
</dbReference>
<protein>
    <submittedName>
        <fullName evidence="2">Helicase</fullName>
    </submittedName>
</protein>
<reference evidence="2 3" key="1">
    <citation type="submission" date="2017-07" db="EMBL/GenBank/DDBJ databases">
        <title>Amycolatopsis antarcticus sp. nov., isolated from the surface of an Antarcticus brown macroalga.</title>
        <authorList>
            <person name="Wang J."/>
            <person name="Leiva S."/>
            <person name="Huang J."/>
            <person name="Huang Y."/>
        </authorList>
    </citation>
    <scope>NUCLEOTIDE SEQUENCE [LARGE SCALE GENOMIC DNA]</scope>
    <source>
        <strain evidence="2 3">AU-G6</strain>
    </source>
</reference>
<name>A0A263D4L5_9PSEU</name>
<dbReference type="Gene3D" id="3.40.50.300">
    <property type="entry name" value="P-loop containing nucleotide triphosphate hydrolases"/>
    <property type="match status" value="1"/>
</dbReference>
<evidence type="ECO:0000259" key="1">
    <source>
        <dbReference type="Pfam" id="PF26563"/>
    </source>
</evidence>
<dbReference type="InterPro" id="IPR027417">
    <property type="entry name" value="P-loop_NTPase"/>
</dbReference>
<gene>
    <name evidence="2" type="ORF">CFN78_11230</name>
</gene>
<evidence type="ECO:0000313" key="2">
    <source>
        <dbReference type="EMBL" id="OZM73400.1"/>
    </source>
</evidence>
<keyword evidence="3" id="KW-1185">Reference proteome</keyword>
<dbReference type="InParanoid" id="A0A263D4L5"/>
<dbReference type="GO" id="GO:0016887">
    <property type="term" value="F:ATP hydrolysis activity"/>
    <property type="evidence" value="ECO:0007669"/>
    <property type="project" value="TreeGrafter"/>
</dbReference>
<dbReference type="NCBIfam" id="TIGR03815">
    <property type="entry name" value="CpaE_hom_Actino"/>
    <property type="match status" value="1"/>
</dbReference>
<dbReference type="GO" id="GO:0005524">
    <property type="term" value="F:ATP binding"/>
    <property type="evidence" value="ECO:0007669"/>
    <property type="project" value="TreeGrafter"/>
</dbReference>
<dbReference type="SUPFAM" id="SSF52540">
    <property type="entry name" value="P-loop containing nucleoside triphosphate hydrolases"/>
    <property type="match status" value="1"/>
</dbReference>
<dbReference type="GO" id="GO:0004386">
    <property type="term" value="F:helicase activity"/>
    <property type="evidence" value="ECO:0007669"/>
    <property type="project" value="UniProtKB-KW"/>
</dbReference>
<comment type="caution">
    <text evidence="2">The sequence shown here is derived from an EMBL/GenBank/DDBJ whole genome shotgun (WGS) entry which is preliminary data.</text>
</comment>
<keyword evidence="2" id="KW-0547">Nucleotide-binding</keyword>
<dbReference type="GO" id="GO:0051782">
    <property type="term" value="P:negative regulation of cell division"/>
    <property type="evidence" value="ECO:0007669"/>
    <property type="project" value="TreeGrafter"/>
</dbReference>
<evidence type="ECO:0000313" key="3">
    <source>
        <dbReference type="Proteomes" id="UP000242444"/>
    </source>
</evidence>
<dbReference type="GO" id="GO:0009898">
    <property type="term" value="C:cytoplasmic side of plasma membrane"/>
    <property type="evidence" value="ECO:0007669"/>
    <property type="project" value="TreeGrafter"/>
</dbReference>
<dbReference type="PANTHER" id="PTHR43384">
    <property type="entry name" value="SEPTUM SITE-DETERMINING PROTEIN MIND HOMOLOG, CHLOROPLASTIC-RELATED"/>
    <property type="match status" value="1"/>
</dbReference>
<dbReference type="AlphaFoldDB" id="A0A263D4L5"/>
<keyword evidence="2" id="KW-0378">Hydrolase</keyword>
<dbReference type="InterPro" id="IPR050625">
    <property type="entry name" value="ParA/MinD_ATPase"/>
</dbReference>
<sequence>MTNNRPLVVISDEALLDEVLRLAAAVGCETERAPDLESARPRWADAPLVLLDDTAARRAPDLQHRPGVLLVCKSTPEPETWQLAFGLGVQRVVALPDAESTLLSALADALEGTRARHGPVLAVIGARGGAGASVFAAAVGIAAARTGRDALLVDCDQLGGGLDLLLGMEQEGGLRWPGLRTGSGRLPTSGLRAALPGRDHGDGRLAVVSCAREGEGPTADAVTAIVDTGRRAGDVVVCDLPRHVGAVGRAVLRKSDLVAVVVPAEVRASLSAAGVLGRIGGPATRSGVVVRGPAGETLPPDQVADTVGIPLLTSMASERGLQRAIDRGEFLPRAKGPLAVAASMVLTELSAETAGAGAAR</sequence>
<dbReference type="GO" id="GO:0005829">
    <property type="term" value="C:cytosol"/>
    <property type="evidence" value="ECO:0007669"/>
    <property type="project" value="TreeGrafter"/>
</dbReference>
<keyword evidence="2" id="KW-0347">Helicase</keyword>
<dbReference type="Proteomes" id="UP000242444">
    <property type="component" value="Unassembled WGS sequence"/>
</dbReference>
<feature type="domain" description="Rv3660c-like CheY-like N-terminal" evidence="1">
    <location>
        <begin position="9"/>
        <end position="114"/>
    </location>
</feature>
<dbReference type="EMBL" id="NKYE01000005">
    <property type="protein sequence ID" value="OZM73400.1"/>
    <property type="molecule type" value="Genomic_DNA"/>
</dbReference>
<organism evidence="2 3">
    <name type="scientific">Amycolatopsis antarctica</name>
    <dbReference type="NCBI Taxonomy" id="1854586"/>
    <lineage>
        <taxon>Bacteria</taxon>
        <taxon>Bacillati</taxon>
        <taxon>Actinomycetota</taxon>
        <taxon>Actinomycetes</taxon>
        <taxon>Pseudonocardiales</taxon>
        <taxon>Pseudonocardiaceae</taxon>
        <taxon>Amycolatopsis</taxon>
    </lineage>
</organism>
<dbReference type="Pfam" id="PF26563">
    <property type="entry name" value="Rv3660c_N"/>
    <property type="match status" value="1"/>
</dbReference>